<dbReference type="AlphaFoldDB" id="A0A131YBA1"/>
<proteinExistence type="predicted"/>
<name>A0A131YBA1_RHIAP</name>
<accession>A0A131YBA1</accession>
<reference evidence="1" key="1">
    <citation type="journal article" date="2016" name="Ticks Tick Borne Dis.">
        <title>De novo assembly and annotation of the salivary gland transcriptome of Rhipicephalus appendiculatus male and female ticks during blood feeding.</title>
        <authorList>
            <person name="de Castro M.H."/>
            <person name="de Klerk D."/>
            <person name="Pienaar R."/>
            <person name="Latif A.A."/>
            <person name="Rees D.J."/>
            <person name="Mans B.J."/>
        </authorList>
    </citation>
    <scope>NUCLEOTIDE SEQUENCE</scope>
    <source>
        <tissue evidence="1">Salivary glands</tissue>
    </source>
</reference>
<organism evidence="1">
    <name type="scientific">Rhipicephalus appendiculatus</name>
    <name type="common">Brown ear tick</name>
    <dbReference type="NCBI Taxonomy" id="34631"/>
    <lineage>
        <taxon>Eukaryota</taxon>
        <taxon>Metazoa</taxon>
        <taxon>Ecdysozoa</taxon>
        <taxon>Arthropoda</taxon>
        <taxon>Chelicerata</taxon>
        <taxon>Arachnida</taxon>
        <taxon>Acari</taxon>
        <taxon>Parasitiformes</taxon>
        <taxon>Ixodida</taxon>
        <taxon>Ixodoidea</taxon>
        <taxon>Ixodidae</taxon>
        <taxon>Rhipicephalinae</taxon>
        <taxon>Rhipicephalus</taxon>
        <taxon>Rhipicephalus</taxon>
    </lineage>
</organism>
<protein>
    <submittedName>
        <fullName evidence="1">Uncharacterized protein</fullName>
    </submittedName>
</protein>
<dbReference type="EMBL" id="GEDV01011988">
    <property type="protein sequence ID" value="JAP76569.1"/>
    <property type="molecule type" value="Transcribed_RNA"/>
</dbReference>
<sequence length="84" mass="9394">MFSEGGVTGRPVHDVSLQYTPIGAGLCRSALEEEMPRTYRVASYYALYKNAALSTIQSTIQSTHSHISGDIARFFYFIFCWCCA</sequence>
<evidence type="ECO:0000313" key="1">
    <source>
        <dbReference type="EMBL" id="JAP76569.1"/>
    </source>
</evidence>